<dbReference type="Gene3D" id="2.60.40.1250">
    <property type="entry name" value="Thiol:disulfide interchange protein DsbD, N-terminal domain"/>
    <property type="match status" value="1"/>
</dbReference>
<dbReference type="InterPro" id="IPR036929">
    <property type="entry name" value="DsbDN_sf"/>
</dbReference>
<name>A0A915YJ45_9BACT</name>
<dbReference type="AlphaFoldDB" id="A0A915YJ45"/>
<feature type="domain" description="Thiol:disulfide interchange protein DsbD N-terminal" evidence="2">
    <location>
        <begin position="33"/>
        <end position="139"/>
    </location>
</feature>
<dbReference type="PANTHER" id="PTHR32234">
    <property type="entry name" value="THIOL:DISULFIDE INTERCHANGE PROTEIN DSBD"/>
    <property type="match status" value="1"/>
</dbReference>
<dbReference type="KEGG" id="aup:AsAng_0047170"/>
<dbReference type="RefSeq" id="WP_264789197.1">
    <property type="nucleotide sequence ID" value="NZ_AP026867.1"/>
</dbReference>
<dbReference type="InterPro" id="IPR028250">
    <property type="entry name" value="DsbDN"/>
</dbReference>
<sequence>MKHLFVILLLAISTFSYGQNNTVSWAFESKKTGKNEYTLYLKATIKDGWYVYSQYLESDDGPVRTEIVLEDEGTISLDGKAVEEGQQIKGYDNLFDMNIIKYKKHLTITQKIHTKGDEKVKGYITFMTCNDEQCLPPTDVPFEIKLK</sequence>
<dbReference type="Pfam" id="PF11412">
    <property type="entry name" value="DsbD_N"/>
    <property type="match status" value="1"/>
</dbReference>
<feature type="chain" id="PRO_5037219410" evidence="1">
    <location>
        <begin position="19"/>
        <end position="147"/>
    </location>
</feature>
<evidence type="ECO:0000259" key="2">
    <source>
        <dbReference type="Pfam" id="PF11412"/>
    </source>
</evidence>
<evidence type="ECO:0000313" key="4">
    <source>
        <dbReference type="Proteomes" id="UP001060919"/>
    </source>
</evidence>
<proteinExistence type="predicted"/>
<organism evidence="3 4">
    <name type="scientific">Aureispira anguillae</name>
    <dbReference type="NCBI Taxonomy" id="2864201"/>
    <lineage>
        <taxon>Bacteria</taxon>
        <taxon>Pseudomonadati</taxon>
        <taxon>Bacteroidota</taxon>
        <taxon>Saprospiria</taxon>
        <taxon>Saprospirales</taxon>
        <taxon>Saprospiraceae</taxon>
        <taxon>Aureispira</taxon>
    </lineage>
</organism>
<keyword evidence="4" id="KW-1185">Reference proteome</keyword>
<dbReference type="EMBL" id="AP026867">
    <property type="protein sequence ID" value="BDS13954.1"/>
    <property type="molecule type" value="Genomic_DNA"/>
</dbReference>
<protein>
    <submittedName>
        <fullName evidence="3">Protein-disulfide reductase DsbD N-terminal domain-containing protein</fullName>
    </submittedName>
</protein>
<reference evidence="3" key="1">
    <citation type="submission" date="2022-09" db="EMBL/GenBank/DDBJ databases">
        <title>Aureispira anguillicida sp. nov., isolated from Leptocephalus of Japanese eel Anguilla japonica.</title>
        <authorList>
            <person name="Yuasa K."/>
            <person name="Mekata T."/>
            <person name="Ikunari K."/>
        </authorList>
    </citation>
    <scope>NUCLEOTIDE SEQUENCE</scope>
    <source>
        <strain evidence="3">EL160426</strain>
    </source>
</reference>
<feature type="signal peptide" evidence="1">
    <location>
        <begin position="1"/>
        <end position="18"/>
    </location>
</feature>
<gene>
    <name evidence="3" type="ORF">AsAng_0047170</name>
</gene>
<dbReference type="PANTHER" id="PTHR32234:SF0">
    <property type="entry name" value="THIOL:DISULFIDE INTERCHANGE PROTEIN DSBD"/>
    <property type="match status" value="1"/>
</dbReference>
<dbReference type="GO" id="GO:0015035">
    <property type="term" value="F:protein-disulfide reductase activity"/>
    <property type="evidence" value="ECO:0007669"/>
    <property type="project" value="TreeGrafter"/>
</dbReference>
<accession>A0A915YJ45</accession>
<keyword evidence="1" id="KW-0732">Signal</keyword>
<dbReference type="GO" id="GO:0045454">
    <property type="term" value="P:cell redox homeostasis"/>
    <property type="evidence" value="ECO:0007669"/>
    <property type="project" value="TreeGrafter"/>
</dbReference>
<evidence type="ECO:0000313" key="3">
    <source>
        <dbReference type="EMBL" id="BDS13954.1"/>
    </source>
</evidence>
<evidence type="ECO:0000256" key="1">
    <source>
        <dbReference type="SAM" id="SignalP"/>
    </source>
</evidence>
<dbReference type="Proteomes" id="UP001060919">
    <property type="component" value="Chromosome"/>
</dbReference>